<keyword evidence="5" id="KW-0324">Glycolysis</keyword>
<feature type="domain" description="Glucose-6-phosphate isomerase prokaryote" evidence="7">
    <location>
        <begin position="56"/>
        <end position="192"/>
    </location>
</feature>
<protein>
    <recommendedName>
        <fullName evidence="3">glucose-6-phosphate isomerase</fullName>
        <ecNumber evidence="3">5.3.1.9</ecNumber>
    </recommendedName>
</protein>
<dbReference type="GO" id="GO:0005737">
    <property type="term" value="C:cytoplasm"/>
    <property type="evidence" value="ECO:0007669"/>
    <property type="project" value="InterPro"/>
</dbReference>
<proteinExistence type="inferred from homology"/>
<evidence type="ECO:0000256" key="5">
    <source>
        <dbReference type="ARBA" id="ARBA00023152"/>
    </source>
</evidence>
<evidence type="ECO:0000256" key="3">
    <source>
        <dbReference type="ARBA" id="ARBA00011952"/>
    </source>
</evidence>
<accession>A0A955HXB5</accession>
<evidence type="ECO:0000259" key="7">
    <source>
        <dbReference type="Pfam" id="PF06560"/>
    </source>
</evidence>
<reference evidence="8" key="1">
    <citation type="submission" date="2020-04" db="EMBL/GenBank/DDBJ databases">
        <authorList>
            <person name="Zhang T."/>
        </authorList>
    </citation>
    <scope>NUCLEOTIDE SEQUENCE</scope>
    <source>
        <strain evidence="8">HKST-UBA16</strain>
    </source>
</reference>
<comment type="pathway">
    <text evidence="1">Carbohydrate degradation; glycolysis; D-glyceraldehyde 3-phosphate and glycerone phosphate from D-glucose: step 2/4.</text>
</comment>
<dbReference type="InterPro" id="IPR011051">
    <property type="entry name" value="RmlC_Cupin_sf"/>
</dbReference>
<keyword evidence="4" id="KW-0312">Gluconeogenesis</keyword>
<evidence type="ECO:0000256" key="4">
    <source>
        <dbReference type="ARBA" id="ARBA00022432"/>
    </source>
</evidence>
<dbReference type="InterPro" id="IPR014710">
    <property type="entry name" value="RmlC-like_jellyroll"/>
</dbReference>
<dbReference type="SUPFAM" id="SSF51182">
    <property type="entry name" value="RmlC-like cupins"/>
    <property type="match status" value="1"/>
</dbReference>
<comment type="similarity">
    <text evidence="2">Belongs to the archaeal-type GPI family.</text>
</comment>
<evidence type="ECO:0000313" key="9">
    <source>
        <dbReference type="Proteomes" id="UP000748332"/>
    </source>
</evidence>
<name>A0A955HXB5_9BACT</name>
<comment type="caution">
    <text evidence="8">The sequence shown here is derived from an EMBL/GenBank/DDBJ whole genome shotgun (WGS) entry which is preliminary data.</text>
</comment>
<evidence type="ECO:0000256" key="1">
    <source>
        <dbReference type="ARBA" id="ARBA00004926"/>
    </source>
</evidence>
<evidence type="ECO:0000313" key="8">
    <source>
        <dbReference type="EMBL" id="MCA9374756.1"/>
    </source>
</evidence>
<dbReference type="InterPro" id="IPR010551">
    <property type="entry name" value="G6P_isomerase_prok"/>
</dbReference>
<gene>
    <name evidence="8" type="ORF">KC622_00325</name>
</gene>
<evidence type="ECO:0000256" key="6">
    <source>
        <dbReference type="ARBA" id="ARBA00029321"/>
    </source>
</evidence>
<dbReference type="GO" id="GO:0006094">
    <property type="term" value="P:gluconeogenesis"/>
    <property type="evidence" value="ECO:0007669"/>
    <property type="project" value="UniProtKB-KW"/>
</dbReference>
<dbReference type="Proteomes" id="UP000748332">
    <property type="component" value="Unassembled WGS sequence"/>
</dbReference>
<sequence>MAKIDLKKSAGFSLILENNELTSTDFVPKTMLVADIEDVRNQLLNQDLSYPETFYNKYLSLDQDNILDQKGLRLNTYVIPSNLAGIEYVKTRANRLKTHPKILEVLYGGGVIILQRYTEDGNTDVILTKIKRDQKIIVPPDFAMVLVNTRQSTLVVSEIYQKDLRHSASLDEMKGMNYYVIRKNAKQEIVRNPNYRDDSKYRRVKWEDLATKHSITLRTPIIKQILRKYEKFSWLFKENSPEI</sequence>
<dbReference type="Pfam" id="PF06560">
    <property type="entry name" value="GPI"/>
    <property type="match status" value="1"/>
</dbReference>
<comment type="catalytic activity">
    <reaction evidence="6">
        <text>alpha-D-glucose 6-phosphate = beta-D-fructose 6-phosphate</text>
        <dbReference type="Rhea" id="RHEA:11816"/>
        <dbReference type="ChEBI" id="CHEBI:57634"/>
        <dbReference type="ChEBI" id="CHEBI:58225"/>
        <dbReference type="EC" id="5.3.1.9"/>
    </reaction>
</comment>
<organism evidence="8 9">
    <name type="scientific">Candidatus Dojkabacteria bacterium</name>
    <dbReference type="NCBI Taxonomy" id="2099670"/>
    <lineage>
        <taxon>Bacteria</taxon>
        <taxon>Candidatus Dojkabacteria</taxon>
    </lineage>
</organism>
<dbReference type="Gene3D" id="2.60.120.10">
    <property type="entry name" value="Jelly Rolls"/>
    <property type="match status" value="1"/>
</dbReference>
<dbReference type="GO" id="GO:0006096">
    <property type="term" value="P:glycolytic process"/>
    <property type="evidence" value="ECO:0007669"/>
    <property type="project" value="UniProtKB-KW"/>
</dbReference>
<dbReference type="AlphaFoldDB" id="A0A955HXB5"/>
<reference evidence="8" key="2">
    <citation type="journal article" date="2021" name="Microbiome">
        <title>Successional dynamics and alternative stable states in a saline activated sludge microbial community over 9 years.</title>
        <authorList>
            <person name="Wang Y."/>
            <person name="Ye J."/>
            <person name="Ju F."/>
            <person name="Liu L."/>
            <person name="Boyd J.A."/>
            <person name="Deng Y."/>
            <person name="Parks D.H."/>
            <person name="Jiang X."/>
            <person name="Yin X."/>
            <person name="Woodcroft B.J."/>
            <person name="Tyson G.W."/>
            <person name="Hugenholtz P."/>
            <person name="Polz M.F."/>
            <person name="Zhang T."/>
        </authorList>
    </citation>
    <scope>NUCLEOTIDE SEQUENCE</scope>
    <source>
        <strain evidence="8">HKST-UBA16</strain>
    </source>
</reference>
<dbReference type="EC" id="5.3.1.9" evidence="3"/>
<evidence type="ECO:0000256" key="2">
    <source>
        <dbReference type="ARBA" id="ARBA00006542"/>
    </source>
</evidence>
<dbReference type="GO" id="GO:0004347">
    <property type="term" value="F:glucose-6-phosphate isomerase activity"/>
    <property type="evidence" value="ECO:0007669"/>
    <property type="project" value="UniProtKB-EC"/>
</dbReference>
<dbReference type="EMBL" id="JAGQLM010000014">
    <property type="protein sequence ID" value="MCA9374756.1"/>
    <property type="molecule type" value="Genomic_DNA"/>
</dbReference>